<sequence length="618" mass="68858">METLKAIVQYKPPVDDSKCENLYSWDDFLELGSSIPDAQLDQIIKSQKVNQCAVIIYTSGTTGQPKGVMLSHDNITWTAGSVARDCNLAYASEKQEVVVSYLPLSHIAAQMMDVWVPIKVGAFIYFAEPDALKGTLVNTLQEVKPTAFLGVPRIWEKMHEKIKEAVGKSSSLRKKVFLWARNIGLKVNLKRMLGSGKVVTGCKNMLYQPSKDGVGEVCLWGRHVFMGYLEQEDATREAIDEEGWLHSGDLGRMDNQGFLFITGRIKEIIITAGGENVAPGPIENLVKETIPIISNAMLVGDKAKFLSILLTLKCEVDKITGEPLDVLNWEAIKFCQEVGSQATTVSEILELRDPMVYAAIQKGISAVNQKAISNAQKIQKWVILEKDFSISGGELGYRYWTTKRHGEVCLRHEPSCVREASITEHDVVLGKAIKQADYIGSAPSTDRPRLSYVEHHEECRLAFLGTQRAPRSARFPLLRLRTTPLGTAPSLLRLRAISSLGSVAGTLAPCLWLVCLKLPKFTVGQFYEGEGLDCLVPYGTPGSRRALSAQFEDSVNRRKRILWKEEEDEPRAGSCFRRWRRVVFTSRGRERRPPYPWRGRLASGSASSPTTTRPVETS</sequence>
<evidence type="ECO:0000256" key="19">
    <source>
        <dbReference type="ARBA" id="ARBA00049139"/>
    </source>
</evidence>
<comment type="catalytic activity">
    <reaction evidence="18">
        <text>tetracosanoate + ATP + CoA = tetracosanoyl-CoA + AMP + diphosphate</text>
        <dbReference type="Rhea" id="RHEA:33639"/>
        <dbReference type="ChEBI" id="CHEBI:30616"/>
        <dbReference type="ChEBI" id="CHEBI:31014"/>
        <dbReference type="ChEBI" id="CHEBI:33019"/>
        <dbReference type="ChEBI" id="CHEBI:57287"/>
        <dbReference type="ChEBI" id="CHEBI:65052"/>
        <dbReference type="ChEBI" id="CHEBI:456215"/>
    </reaction>
    <physiologicalReaction direction="left-to-right" evidence="18">
        <dbReference type="Rhea" id="RHEA:33640"/>
    </physiologicalReaction>
</comment>
<comment type="subcellular location">
    <subcellularLocation>
        <location evidence="1">Cytoplasm</location>
    </subcellularLocation>
</comment>
<evidence type="ECO:0000256" key="20">
    <source>
        <dbReference type="SAM" id="MobiDB-lite"/>
    </source>
</evidence>
<evidence type="ECO:0000256" key="9">
    <source>
        <dbReference type="ARBA" id="ARBA00024548"/>
    </source>
</evidence>
<comment type="similarity">
    <text evidence="14">Belongs to the ATP-dependent AMP-binding enzyme family. Bubblegum subfamily.</text>
</comment>
<reference evidence="22" key="1">
    <citation type="submission" date="2022-03" db="EMBL/GenBank/DDBJ databases">
        <title>Genomic analyses of argali, domestic sheep and their hybrids provide insights into chromosomal evolution, heterosis and genetic basis of agronomic traits.</title>
        <authorList>
            <person name="Li M."/>
        </authorList>
    </citation>
    <scope>NUCLEOTIDE SEQUENCE</scope>
    <source>
        <strain evidence="22">CAU-MHL-2022a</strain>
        <tissue evidence="22">Skin</tissue>
    </source>
</reference>
<dbReference type="PANTHER" id="PTHR43272">
    <property type="entry name" value="LONG-CHAIN-FATTY-ACID--COA LIGASE"/>
    <property type="match status" value="1"/>
</dbReference>
<comment type="catalytic activity">
    <reaction evidence="8">
        <text>a long-chain fatty acid + ATP + CoA = a long-chain fatty acyl-CoA + AMP + diphosphate</text>
        <dbReference type="Rhea" id="RHEA:15421"/>
        <dbReference type="ChEBI" id="CHEBI:30616"/>
        <dbReference type="ChEBI" id="CHEBI:33019"/>
        <dbReference type="ChEBI" id="CHEBI:57287"/>
        <dbReference type="ChEBI" id="CHEBI:57560"/>
        <dbReference type="ChEBI" id="CHEBI:83139"/>
        <dbReference type="ChEBI" id="CHEBI:456215"/>
        <dbReference type="EC" id="6.2.1.3"/>
    </reaction>
    <physiologicalReaction direction="left-to-right" evidence="8">
        <dbReference type="Rhea" id="RHEA:15422"/>
    </physiologicalReaction>
</comment>
<evidence type="ECO:0000256" key="6">
    <source>
        <dbReference type="ARBA" id="ARBA00022840"/>
    </source>
</evidence>
<comment type="caution">
    <text evidence="22">The sequence shown here is derived from an EMBL/GenBank/DDBJ whole genome shotgun (WGS) entry which is preliminary data.</text>
</comment>
<dbReference type="Pfam" id="PF23562">
    <property type="entry name" value="AMP-binding_C_3"/>
    <property type="match status" value="1"/>
</dbReference>
<comment type="catalytic activity">
    <reaction evidence="9">
        <text>(5Z,8Z,11Z,14Z)-eicosatetraenoate + ATP + CoA = (5Z,8Z,11Z,14Z)-eicosatetraenoyl-CoA + AMP + diphosphate</text>
        <dbReference type="Rhea" id="RHEA:19713"/>
        <dbReference type="ChEBI" id="CHEBI:30616"/>
        <dbReference type="ChEBI" id="CHEBI:32395"/>
        <dbReference type="ChEBI" id="CHEBI:33019"/>
        <dbReference type="ChEBI" id="CHEBI:57287"/>
        <dbReference type="ChEBI" id="CHEBI:57368"/>
        <dbReference type="ChEBI" id="CHEBI:456215"/>
        <dbReference type="EC" id="6.2.1.15"/>
    </reaction>
    <physiologicalReaction direction="left-to-right" evidence="9">
        <dbReference type="Rhea" id="RHEA:19714"/>
    </physiologicalReaction>
</comment>
<evidence type="ECO:0000256" key="14">
    <source>
        <dbReference type="ARBA" id="ARBA00038034"/>
    </source>
</evidence>
<evidence type="ECO:0000256" key="16">
    <source>
        <dbReference type="ARBA" id="ARBA00042118"/>
    </source>
</evidence>
<evidence type="ECO:0000256" key="15">
    <source>
        <dbReference type="ARBA" id="ARBA00040479"/>
    </source>
</evidence>
<name>A0AAD4U6T8_OVIAM</name>
<evidence type="ECO:0000313" key="22">
    <source>
        <dbReference type="EMBL" id="KAI4541563.1"/>
    </source>
</evidence>
<dbReference type="GO" id="GO:0005783">
    <property type="term" value="C:endoplasmic reticulum"/>
    <property type="evidence" value="ECO:0007669"/>
    <property type="project" value="TreeGrafter"/>
</dbReference>
<evidence type="ECO:0000256" key="13">
    <source>
        <dbReference type="ARBA" id="ARBA00036043"/>
    </source>
</evidence>
<feature type="region of interest" description="Disordered" evidence="20">
    <location>
        <begin position="589"/>
        <end position="618"/>
    </location>
</feature>
<dbReference type="SUPFAM" id="SSF56801">
    <property type="entry name" value="Acetyl-CoA synthetase-like"/>
    <property type="match status" value="1"/>
</dbReference>
<dbReference type="Gene3D" id="3.40.50.12780">
    <property type="entry name" value="N-terminal domain of ligase-like"/>
    <property type="match status" value="2"/>
</dbReference>
<proteinExistence type="inferred from homology"/>
<keyword evidence="23" id="KW-1185">Reference proteome</keyword>
<organism evidence="22 23">
    <name type="scientific">Ovis ammon polii</name>
    <dbReference type="NCBI Taxonomy" id="230172"/>
    <lineage>
        <taxon>Eukaryota</taxon>
        <taxon>Metazoa</taxon>
        <taxon>Chordata</taxon>
        <taxon>Craniata</taxon>
        <taxon>Vertebrata</taxon>
        <taxon>Euteleostomi</taxon>
        <taxon>Mammalia</taxon>
        <taxon>Eutheria</taxon>
        <taxon>Laurasiatheria</taxon>
        <taxon>Artiodactyla</taxon>
        <taxon>Ruminantia</taxon>
        <taxon>Pecora</taxon>
        <taxon>Bovidae</taxon>
        <taxon>Caprinae</taxon>
        <taxon>Ovis</taxon>
    </lineage>
</organism>
<comment type="catalytic activity">
    <reaction evidence="12">
        <text>(9Z,12Z)-octadecadienoate + ATP + CoA = (9Z,12Z)-octadecadienoyl-CoA + AMP + diphosphate</text>
        <dbReference type="Rhea" id="RHEA:33651"/>
        <dbReference type="ChEBI" id="CHEBI:30245"/>
        <dbReference type="ChEBI" id="CHEBI:30616"/>
        <dbReference type="ChEBI" id="CHEBI:33019"/>
        <dbReference type="ChEBI" id="CHEBI:57287"/>
        <dbReference type="ChEBI" id="CHEBI:57383"/>
        <dbReference type="ChEBI" id="CHEBI:456215"/>
    </reaction>
    <physiologicalReaction direction="left-to-right" evidence="12">
        <dbReference type="Rhea" id="RHEA:33652"/>
    </physiologicalReaction>
</comment>
<evidence type="ECO:0000256" key="4">
    <source>
        <dbReference type="ARBA" id="ARBA00022741"/>
    </source>
</evidence>
<dbReference type="PROSITE" id="PS00455">
    <property type="entry name" value="AMP_BINDING"/>
    <property type="match status" value="1"/>
</dbReference>
<evidence type="ECO:0000256" key="8">
    <source>
        <dbReference type="ARBA" id="ARBA00024484"/>
    </source>
</evidence>
<protein>
    <recommendedName>
        <fullName evidence="15">Long-chain-fatty-acid--CoA ligase ACSBG2</fullName>
        <ecNumber evidence="10">6.2.1.15</ecNumber>
        <ecNumber evidence="11">6.2.1.3</ecNumber>
    </recommendedName>
    <alternativeName>
        <fullName evidence="17">Acyl-CoA synthetase bubblegum family member 2</fullName>
    </alternativeName>
    <alternativeName>
        <fullName evidence="16">Arachidonate--CoA ligase ACSBG2</fullName>
    </alternativeName>
</protein>
<evidence type="ECO:0000256" key="3">
    <source>
        <dbReference type="ARBA" id="ARBA00022598"/>
    </source>
</evidence>
<dbReference type="Pfam" id="PF00501">
    <property type="entry name" value="AMP-binding"/>
    <property type="match status" value="1"/>
</dbReference>
<comment type="catalytic activity">
    <reaction evidence="13">
        <text>(9Z)-octadecenoate + ATP + CoA = (9Z)-octadecenoyl-CoA + AMP + diphosphate</text>
        <dbReference type="Rhea" id="RHEA:33607"/>
        <dbReference type="ChEBI" id="CHEBI:30616"/>
        <dbReference type="ChEBI" id="CHEBI:30823"/>
        <dbReference type="ChEBI" id="CHEBI:33019"/>
        <dbReference type="ChEBI" id="CHEBI:57287"/>
        <dbReference type="ChEBI" id="CHEBI:57387"/>
        <dbReference type="ChEBI" id="CHEBI:456215"/>
    </reaction>
    <physiologicalReaction direction="left-to-right" evidence="13">
        <dbReference type="Rhea" id="RHEA:33608"/>
    </physiologicalReaction>
</comment>
<comment type="catalytic activity">
    <reaction evidence="19">
        <text>hexadecanoate + ATP + CoA = hexadecanoyl-CoA + AMP + diphosphate</text>
        <dbReference type="Rhea" id="RHEA:30751"/>
        <dbReference type="ChEBI" id="CHEBI:7896"/>
        <dbReference type="ChEBI" id="CHEBI:30616"/>
        <dbReference type="ChEBI" id="CHEBI:33019"/>
        <dbReference type="ChEBI" id="CHEBI:57287"/>
        <dbReference type="ChEBI" id="CHEBI:57379"/>
        <dbReference type="ChEBI" id="CHEBI:456215"/>
    </reaction>
    <physiologicalReaction direction="left-to-right" evidence="19">
        <dbReference type="Rhea" id="RHEA:30752"/>
    </physiologicalReaction>
</comment>
<dbReference type="EC" id="6.2.1.3" evidence="11"/>
<evidence type="ECO:0000256" key="11">
    <source>
        <dbReference type="ARBA" id="ARBA00026121"/>
    </source>
</evidence>
<keyword evidence="3" id="KW-0436">Ligase</keyword>
<feature type="domain" description="AMP-dependent synthetase/ligase" evidence="21">
    <location>
        <begin position="42"/>
        <end position="174"/>
    </location>
</feature>
<evidence type="ECO:0000256" key="12">
    <source>
        <dbReference type="ARBA" id="ARBA00035848"/>
    </source>
</evidence>
<dbReference type="AlphaFoldDB" id="A0AAD4U6T8"/>
<dbReference type="GO" id="GO:0016020">
    <property type="term" value="C:membrane"/>
    <property type="evidence" value="ECO:0007669"/>
    <property type="project" value="TreeGrafter"/>
</dbReference>
<keyword evidence="6" id="KW-0067">ATP-binding</keyword>
<dbReference type="Proteomes" id="UP001214576">
    <property type="component" value="Unassembled WGS sequence"/>
</dbReference>
<evidence type="ECO:0000256" key="7">
    <source>
        <dbReference type="ARBA" id="ARBA00023098"/>
    </source>
</evidence>
<dbReference type="EMBL" id="JAKZEL010000008">
    <property type="protein sequence ID" value="KAI4541563.1"/>
    <property type="molecule type" value="Genomic_DNA"/>
</dbReference>
<dbReference type="InterPro" id="IPR000873">
    <property type="entry name" value="AMP-dep_synth/lig_dom"/>
</dbReference>
<dbReference type="PANTHER" id="PTHR43272:SF101">
    <property type="entry name" value="ACYL-COA SYNTHETASE BUBBLEGUM FAMILY MEMBER 2-RELATED"/>
    <property type="match status" value="1"/>
</dbReference>
<evidence type="ECO:0000256" key="18">
    <source>
        <dbReference type="ARBA" id="ARBA00048666"/>
    </source>
</evidence>
<keyword evidence="2" id="KW-0963">Cytoplasm</keyword>
<evidence type="ECO:0000256" key="10">
    <source>
        <dbReference type="ARBA" id="ARBA00026113"/>
    </source>
</evidence>
<gene>
    <name evidence="22" type="ORF">MG293_008705</name>
</gene>
<evidence type="ECO:0000313" key="23">
    <source>
        <dbReference type="Proteomes" id="UP001214576"/>
    </source>
</evidence>
<evidence type="ECO:0000256" key="17">
    <source>
        <dbReference type="ARBA" id="ARBA00043192"/>
    </source>
</evidence>
<keyword evidence="7" id="KW-0443">Lipid metabolism</keyword>
<dbReference type="InterPro" id="IPR020845">
    <property type="entry name" value="AMP-binding_CS"/>
</dbReference>
<evidence type="ECO:0000256" key="1">
    <source>
        <dbReference type="ARBA" id="ARBA00004496"/>
    </source>
</evidence>
<feature type="compositionally biased region" description="Polar residues" evidence="20">
    <location>
        <begin position="604"/>
        <end position="618"/>
    </location>
</feature>
<accession>A0AAD4U6T8</accession>
<keyword evidence="5" id="KW-0276">Fatty acid metabolism</keyword>
<evidence type="ECO:0000256" key="5">
    <source>
        <dbReference type="ARBA" id="ARBA00022832"/>
    </source>
</evidence>
<dbReference type="GO" id="GO:0047676">
    <property type="term" value="F:arachidonate-CoA ligase activity"/>
    <property type="evidence" value="ECO:0007669"/>
    <property type="project" value="UniProtKB-EC"/>
</dbReference>
<evidence type="ECO:0000259" key="21">
    <source>
        <dbReference type="Pfam" id="PF00501"/>
    </source>
</evidence>
<dbReference type="GO" id="GO:0005524">
    <property type="term" value="F:ATP binding"/>
    <property type="evidence" value="ECO:0007669"/>
    <property type="project" value="UniProtKB-KW"/>
</dbReference>
<dbReference type="InterPro" id="IPR042099">
    <property type="entry name" value="ANL_N_sf"/>
</dbReference>
<dbReference type="EC" id="6.2.1.15" evidence="10"/>
<keyword evidence="4" id="KW-0547">Nucleotide-binding</keyword>
<evidence type="ECO:0000256" key="2">
    <source>
        <dbReference type="ARBA" id="ARBA00022490"/>
    </source>
</evidence>